<feature type="compositionally biased region" description="Polar residues" evidence="1">
    <location>
        <begin position="22"/>
        <end position="44"/>
    </location>
</feature>
<evidence type="ECO:0000256" key="1">
    <source>
        <dbReference type="SAM" id="MobiDB-lite"/>
    </source>
</evidence>
<keyword evidence="4" id="KW-1185">Reference proteome</keyword>
<evidence type="ECO:0000313" key="4">
    <source>
        <dbReference type="Proteomes" id="UP000235145"/>
    </source>
</evidence>
<keyword evidence="2" id="KW-1133">Transmembrane helix</keyword>
<dbReference type="Pfam" id="PF04749">
    <property type="entry name" value="PLAC8"/>
    <property type="match status" value="1"/>
</dbReference>
<gene>
    <name evidence="3" type="ORF">LSAT_V11C600331980</name>
</gene>
<evidence type="ECO:0008006" key="5">
    <source>
        <dbReference type="Google" id="ProtNLM"/>
    </source>
</evidence>
<dbReference type="PANTHER" id="PTHR15907">
    <property type="entry name" value="DUF614 FAMILY PROTEIN-RELATED"/>
    <property type="match status" value="1"/>
</dbReference>
<name>A0A9R1V4H7_LACSA</name>
<comment type="caution">
    <text evidence="3">The sequence shown here is derived from an EMBL/GenBank/DDBJ whole genome shotgun (WGS) entry which is preliminary data.</text>
</comment>
<dbReference type="InterPro" id="IPR006461">
    <property type="entry name" value="PLAC_motif_containing"/>
</dbReference>
<feature type="region of interest" description="Disordered" evidence="1">
    <location>
        <begin position="1"/>
        <end position="44"/>
    </location>
</feature>
<feature type="transmembrane region" description="Helical" evidence="2">
    <location>
        <begin position="127"/>
        <end position="148"/>
    </location>
</feature>
<dbReference type="AlphaFoldDB" id="A0A9R1V4H7"/>
<dbReference type="EMBL" id="NBSK02000006">
    <property type="protein sequence ID" value="KAJ0199550.1"/>
    <property type="molecule type" value="Genomic_DNA"/>
</dbReference>
<reference evidence="3 4" key="1">
    <citation type="journal article" date="2017" name="Nat. Commun.">
        <title>Genome assembly with in vitro proximity ligation data and whole-genome triplication in lettuce.</title>
        <authorList>
            <person name="Reyes-Chin-Wo S."/>
            <person name="Wang Z."/>
            <person name="Yang X."/>
            <person name="Kozik A."/>
            <person name="Arikit S."/>
            <person name="Song C."/>
            <person name="Xia L."/>
            <person name="Froenicke L."/>
            <person name="Lavelle D.O."/>
            <person name="Truco M.J."/>
            <person name="Xia R."/>
            <person name="Zhu S."/>
            <person name="Xu C."/>
            <person name="Xu H."/>
            <person name="Xu X."/>
            <person name="Cox K."/>
            <person name="Korf I."/>
            <person name="Meyers B.C."/>
            <person name="Michelmore R.W."/>
        </authorList>
    </citation>
    <scope>NUCLEOTIDE SEQUENCE [LARGE SCALE GENOMIC DNA]</scope>
    <source>
        <strain evidence="4">cv. Salinas</strain>
        <tissue evidence="3">Seedlings</tissue>
    </source>
</reference>
<keyword evidence="2" id="KW-0812">Transmembrane</keyword>
<sequence length="250" mass="29013">MKQTPNQSQIHHRNPPPPPFMQPTTTINSQFTSPRSSNVQNGNQMMPMFWPNSGGIPPPFPLPTPLAAGQEPIYYPNPPNSWAVGLYDCFSDFKISVLVLLCPCVAFGKIAEIVNEGETSWTEPGSLYCFLYVVQIGFMEILDYIWLILFKHKCFGAMGYQGWIVGFILATFYNGLYRTKMRRQWNLKGSLSSDYCLHLWCHQCALCQQYRQLEHQGFIVFQGWERNRERYRQETTMYRQAPPMVQEMSR</sequence>
<protein>
    <recommendedName>
        <fullName evidence="5">PLAC8 motif-containing protein</fullName>
    </recommendedName>
</protein>
<dbReference type="Proteomes" id="UP000235145">
    <property type="component" value="Unassembled WGS sequence"/>
</dbReference>
<feature type="transmembrane region" description="Helical" evidence="2">
    <location>
        <begin position="160"/>
        <end position="177"/>
    </location>
</feature>
<dbReference type="NCBIfam" id="TIGR01571">
    <property type="entry name" value="A_thal_Cys_rich"/>
    <property type="match status" value="1"/>
</dbReference>
<proteinExistence type="predicted"/>
<accession>A0A9R1V4H7</accession>
<evidence type="ECO:0000256" key="2">
    <source>
        <dbReference type="SAM" id="Phobius"/>
    </source>
</evidence>
<keyword evidence="2" id="KW-0472">Membrane</keyword>
<organism evidence="3 4">
    <name type="scientific">Lactuca sativa</name>
    <name type="common">Garden lettuce</name>
    <dbReference type="NCBI Taxonomy" id="4236"/>
    <lineage>
        <taxon>Eukaryota</taxon>
        <taxon>Viridiplantae</taxon>
        <taxon>Streptophyta</taxon>
        <taxon>Embryophyta</taxon>
        <taxon>Tracheophyta</taxon>
        <taxon>Spermatophyta</taxon>
        <taxon>Magnoliopsida</taxon>
        <taxon>eudicotyledons</taxon>
        <taxon>Gunneridae</taxon>
        <taxon>Pentapetalae</taxon>
        <taxon>asterids</taxon>
        <taxon>campanulids</taxon>
        <taxon>Asterales</taxon>
        <taxon>Asteraceae</taxon>
        <taxon>Cichorioideae</taxon>
        <taxon>Cichorieae</taxon>
        <taxon>Lactucinae</taxon>
        <taxon>Lactuca</taxon>
    </lineage>
</organism>
<evidence type="ECO:0000313" key="3">
    <source>
        <dbReference type="EMBL" id="KAJ0199550.1"/>
    </source>
</evidence>